<dbReference type="PROSITE" id="PS50942">
    <property type="entry name" value="ENTH"/>
    <property type="match status" value="1"/>
</dbReference>
<sequence>MNFDSLKEQVANLSLYDIKAGVRKVQNAVMNYTEMESKVREATNNEPWGASSTMMQDIANGTFNYQLLNEIMPMIYKRFTEKSAEEWRQIYKALQLLEFLIKNGSERVIDDVRSHLALIKMLRQFHYIDPNGKDQGINVRNRSKELTDLLSDVERIRAERKKARANKKKYGGVEGGAGLSGGMSSGSSSRYGGFGSESATYGGSTRQVYGDGGGFGGEGEDYDEGYGGASSSSRSRERYEEYDEYDEGAVAAPGRRKADVARSTSTKAAAKKPEPPKPKEPEIDLFDFGDDEPATISTPPVPATSNTSNGKAPANGDFGLLQSGGADDDDFDDFQSAAPATAPAAPLAQAAPKPNYSSLPPPISTNMNTQFAAPQPQQFNRDAFSSIISTTSPITSASSTPAPGMSSMMSPTMSPALGHQSRPSGYQATQPNYFQSVTVQPTQSQPTSAAASPGFKSPVGASASKPAAGGDAFASLLGGITKKTTPAPANKGLTMADMAKQKASAGIWGNTGTSTVSSPAASAPQGRKTGGAMDDLLG</sequence>
<evidence type="ECO:0000256" key="1">
    <source>
        <dbReference type="SAM" id="MobiDB-lite"/>
    </source>
</evidence>
<reference evidence="3 4" key="1">
    <citation type="submission" date="2024-07" db="EMBL/GenBank/DDBJ databases">
        <title>Draft sequence of the Neodothiora populina.</title>
        <authorList>
            <person name="Drown D.D."/>
            <person name="Schuette U.S."/>
            <person name="Buechlein A.B."/>
            <person name="Rusch D.R."/>
            <person name="Winton L.W."/>
            <person name="Adams G.A."/>
        </authorList>
    </citation>
    <scope>NUCLEOTIDE SEQUENCE [LARGE SCALE GENOMIC DNA]</scope>
    <source>
        <strain evidence="3 4">CPC 39397</strain>
    </source>
</reference>
<dbReference type="RefSeq" id="XP_069201967.1">
    <property type="nucleotide sequence ID" value="XM_069347359.1"/>
</dbReference>
<organism evidence="3 4">
    <name type="scientific">Neodothiora populina</name>
    <dbReference type="NCBI Taxonomy" id="2781224"/>
    <lineage>
        <taxon>Eukaryota</taxon>
        <taxon>Fungi</taxon>
        <taxon>Dikarya</taxon>
        <taxon>Ascomycota</taxon>
        <taxon>Pezizomycotina</taxon>
        <taxon>Dothideomycetes</taxon>
        <taxon>Dothideomycetidae</taxon>
        <taxon>Dothideales</taxon>
        <taxon>Dothioraceae</taxon>
        <taxon>Neodothiora</taxon>
    </lineage>
</organism>
<evidence type="ECO:0000313" key="3">
    <source>
        <dbReference type="EMBL" id="KAL1305694.1"/>
    </source>
</evidence>
<dbReference type="CDD" id="cd16992">
    <property type="entry name" value="ENTH_Ent3"/>
    <property type="match status" value="1"/>
</dbReference>
<dbReference type="Gene3D" id="1.25.40.90">
    <property type="match status" value="1"/>
</dbReference>
<dbReference type="PANTHER" id="PTHR12276">
    <property type="entry name" value="EPSIN/ENT-RELATED"/>
    <property type="match status" value="1"/>
</dbReference>
<gene>
    <name evidence="3" type="ORF">AAFC00_007284</name>
</gene>
<dbReference type="SUPFAM" id="SSF48464">
    <property type="entry name" value="ENTH/VHS domain"/>
    <property type="match status" value="1"/>
</dbReference>
<dbReference type="Pfam" id="PF01417">
    <property type="entry name" value="ENTH"/>
    <property type="match status" value="1"/>
</dbReference>
<evidence type="ECO:0000259" key="2">
    <source>
        <dbReference type="PROSITE" id="PS50942"/>
    </source>
</evidence>
<proteinExistence type="predicted"/>
<feature type="region of interest" description="Disordered" evidence="1">
    <location>
        <begin position="501"/>
        <end position="538"/>
    </location>
</feature>
<dbReference type="SMART" id="SM00273">
    <property type="entry name" value="ENTH"/>
    <property type="match status" value="1"/>
</dbReference>
<feature type="compositionally biased region" description="Low complexity" evidence="1">
    <location>
        <begin position="391"/>
        <end position="416"/>
    </location>
</feature>
<feature type="compositionally biased region" description="Polar residues" evidence="1">
    <location>
        <begin position="295"/>
        <end position="310"/>
    </location>
</feature>
<accession>A0ABR3PHV1</accession>
<feature type="domain" description="ENTH" evidence="2">
    <location>
        <begin position="27"/>
        <end position="160"/>
    </location>
</feature>
<protein>
    <recommendedName>
        <fullName evidence="2">ENTH domain-containing protein</fullName>
    </recommendedName>
</protein>
<name>A0ABR3PHV1_9PEZI</name>
<comment type="caution">
    <text evidence="3">The sequence shown here is derived from an EMBL/GenBank/DDBJ whole genome shotgun (WGS) entry which is preliminary data.</text>
</comment>
<dbReference type="EMBL" id="JBFMKM010000006">
    <property type="protein sequence ID" value="KAL1305694.1"/>
    <property type="molecule type" value="Genomic_DNA"/>
</dbReference>
<dbReference type="InterPro" id="IPR013809">
    <property type="entry name" value="ENTH"/>
</dbReference>
<feature type="compositionally biased region" description="Basic and acidic residues" evidence="1">
    <location>
        <begin position="271"/>
        <end position="282"/>
    </location>
</feature>
<dbReference type="GeneID" id="95980983"/>
<feature type="region of interest" description="Disordered" evidence="1">
    <location>
        <begin position="164"/>
        <end position="369"/>
    </location>
</feature>
<feature type="compositionally biased region" description="Gly residues" evidence="1">
    <location>
        <begin position="172"/>
        <end position="184"/>
    </location>
</feature>
<feature type="compositionally biased region" description="Acidic residues" evidence="1">
    <location>
        <begin position="283"/>
        <end position="293"/>
    </location>
</feature>
<dbReference type="Proteomes" id="UP001562354">
    <property type="component" value="Unassembled WGS sequence"/>
</dbReference>
<keyword evidence="4" id="KW-1185">Reference proteome</keyword>
<evidence type="ECO:0000313" key="4">
    <source>
        <dbReference type="Proteomes" id="UP001562354"/>
    </source>
</evidence>
<feature type="compositionally biased region" description="Polar residues" evidence="1">
    <location>
        <begin position="421"/>
        <end position="450"/>
    </location>
</feature>
<dbReference type="PANTHER" id="PTHR12276:SF45">
    <property type="entry name" value="CLATHRIN INTERACTOR 1"/>
    <property type="match status" value="1"/>
</dbReference>
<feature type="compositionally biased region" description="Low complexity" evidence="1">
    <location>
        <begin position="334"/>
        <end position="354"/>
    </location>
</feature>
<feature type="region of interest" description="Disordered" evidence="1">
    <location>
        <begin position="391"/>
        <end position="466"/>
    </location>
</feature>
<dbReference type="InterPro" id="IPR008942">
    <property type="entry name" value="ENTH_VHS"/>
</dbReference>